<keyword evidence="11" id="KW-0479">Metal-binding</keyword>
<evidence type="ECO:0000256" key="12">
    <source>
        <dbReference type="ARBA" id="ARBA00022801"/>
    </source>
</evidence>
<dbReference type="InterPro" id="IPR004446">
    <property type="entry name" value="Heptose_bisP_phosphatase"/>
</dbReference>
<evidence type="ECO:0000256" key="1">
    <source>
        <dbReference type="ARBA" id="ARBA00001226"/>
    </source>
</evidence>
<evidence type="ECO:0000256" key="6">
    <source>
        <dbReference type="ARBA" id="ARBA00005628"/>
    </source>
</evidence>
<sequence length="202" mass="21903">MPVTAPKLMIIGRDGILNHFREDHVKEPEELEPIPGALEAVAQLNHAGWHVVLATNQGGIGRGLVDMASVNAVHLRLMKMLAAKGGRIDAVFFCPHAPEEACDCRKPQPGMMFDIARRYGVDLKQVPMVADTLRDLQAAQAAGCPPHLIKTGRAAEVTEDERLQWVQSVPGTVVHDDLGAFARYLLQRDAAAKPASNDAQGH</sequence>
<keyword evidence="15" id="KW-0119">Carbohydrate metabolism</keyword>
<dbReference type="OrthoDB" id="9781367at2"/>
<evidence type="ECO:0000256" key="10">
    <source>
        <dbReference type="ARBA" id="ARBA00022490"/>
    </source>
</evidence>
<evidence type="ECO:0000256" key="9">
    <source>
        <dbReference type="ARBA" id="ARBA00014542"/>
    </source>
</evidence>
<comment type="catalytic activity">
    <reaction evidence="1">
        <text>D-glycero-beta-D-manno-heptose 1,7-bisphosphate + H2O = D-glycero-beta-D-manno-heptose 1-phosphate + phosphate</text>
        <dbReference type="Rhea" id="RHEA:28518"/>
        <dbReference type="ChEBI" id="CHEBI:15377"/>
        <dbReference type="ChEBI" id="CHEBI:43474"/>
        <dbReference type="ChEBI" id="CHEBI:60208"/>
        <dbReference type="ChEBI" id="CHEBI:61593"/>
        <dbReference type="EC" id="3.1.3.82"/>
    </reaction>
</comment>
<dbReference type="Pfam" id="PF13242">
    <property type="entry name" value="Hydrolase_like"/>
    <property type="match status" value="1"/>
</dbReference>
<keyword evidence="14" id="KW-0460">Magnesium</keyword>
<evidence type="ECO:0000256" key="4">
    <source>
        <dbReference type="ARBA" id="ARBA00004496"/>
    </source>
</evidence>
<comment type="cofactor">
    <cofactor evidence="2">
        <name>Mg(2+)</name>
        <dbReference type="ChEBI" id="CHEBI:18420"/>
    </cofactor>
</comment>
<evidence type="ECO:0000256" key="11">
    <source>
        <dbReference type="ARBA" id="ARBA00022723"/>
    </source>
</evidence>
<reference evidence="17 18" key="1">
    <citation type="submission" date="2019-09" db="EMBL/GenBank/DDBJ databases">
        <title>Draft genome sequences of 48 bacterial type strains from the CCUG.</title>
        <authorList>
            <person name="Tunovic T."/>
            <person name="Pineiro-Iglesias B."/>
            <person name="Unosson C."/>
            <person name="Inganas E."/>
            <person name="Ohlen M."/>
            <person name="Cardew S."/>
            <person name="Jensie-Markopoulos S."/>
            <person name="Salva-Serra F."/>
            <person name="Jaen-Luchoro D."/>
            <person name="Karlsson R."/>
            <person name="Svensson-Stadler L."/>
            <person name="Chun J."/>
            <person name="Moore E."/>
        </authorList>
    </citation>
    <scope>NUCLEOTIDE SEQUENCE [LARGE SCALE GENOMIC DNA]</scope>
    <source>
        <strain evidence="17 18">CCUG 30977</strain>
    </source>
</reference>
<evidence type="ECO:0000256" key="5">
    <source>
        <dbReference type="ARBA" id="ARBA00004708"/>
    </source>
</evidence>
<comment type="cofactor">
    <cofactor evidence="3">
        <name>Zn(2+)</name>
        <dbReference type="ChEBI" id="CHEBI:29105"/>
    </cofactor>
</comment>
<keyword evidence="13" id="KW-0862">Zinc</keyword>
<protein>
    <recommendedName>
        <fullName evidence="9">D-glycero-beta-D-manno-heptose-1,7-bisphosphate 7-phosphatase</fullName>
        <ecNumber evidence="8">3.1.3.82</ecNumber>
    </recommendedName>
    <alternativeName>
        <fullName evidence="16">D,D-heptose 1,7-bisphosphate phosphatase</fullName>
    </alternativeName>
</protein>
<comment type="pathway">
    <text evidence="5">Nucleotide-sugar biosynthesis; ADP-L-glycero-beta-D-manno-heptose biosynthesis; ADP-L-glycero-beta-D-manno-heptose from D-glycero-beta-D-manno-heptose 7-phosphate: step 2/4.</text>
</comment>
<dbReference type="RefSeq" id="WP_151125137.1">
    <property type="nucleotide sequence ID" value="NZ_CP088081.1"/>
</dbReference>
<dbReference type="InterPro" id="IPR006543">
    <property type="entry name" value="Histidinol-phos"/>
</dbReference>
<dbReference type="FunFam" id="3.40.50.1000:FF:000168">
    <property type="entry name" value="D,D-heptose 1,7-bisphosphate phosphatase"/>
    <property type="match status" value="1"/>
</dbReference>
<evidence type="ECO:0000256" key="13">
    <source>
        <dbReference type="ARBA" id="ARBA00022833"/>
    </source>
</evidence>
<evidence type="ECO:0000256" key="16">
    <source>
        <dbReference type="ARBA" id="ARBA00031828"/>
    </source>
</evidence>
<evidence type="ECO:0000256" key="7">
    <source>
        <dbReference type="ARBA" id="ARBA00011245"/>
    </source>
</evidence>
<dbReference type="Proteomes" id="UP000430120">
    <property type="component" value="Unassembled WGS sequence"/>
</dbReference>
<dbReference type="PANTHER" id="PTHR42891:SF1">
    <property type="entry name" value="D-GLYCERO-BETA-D-MANNO-HEPTOSE-1,7-BISPHOSPHATE 7-PHOSPHATASE"/>
    <property type="match status" value="1"/>
</dbReference>
<evidence type="ECO:0000256" key="15">
    <source>
        <dbReference type="ARBA" id="ARBA00023277"/>
    </source>
</evidence>
<dbReference type="InterPro" id="IPR023214">
    <property type="entry name" value="HAD_sf"/>
</dbReference>
<dbReference type="NCBIfam" id="TIGR01662">
    <property type="entry name" value="HAD-SF-IIIA"/>
    <property type="match status" value="1"/>
</dbReference>
<dbReference type="GO" id="GO:0005737">
    <property type="term" value="C:cytoplasm"/>
    <property type="evidence" value="ECO:0007669"/>
    <property type="project" value="UniProtKB-SubCell"/>
</dbReference>
<comment type="subcellular location">
    <subcellularLocation>
        <location evidence="4">Cytoplasm</location>
    </subcellularLocation>
</comment>
<evidence type="ECO:0000313" key="17">
    <source>
        <dbReference type="EMBL" id="KAB0577703.1"/>
    </source>
</evidence>
<evidence type="ECO:0000313" key="18">
    <source>
        <dbReference type="Proteomes" id="UP000430120"/>
    </source>
</evidence>
<dbReference type="EC" id="3.1.3.82" evidence="8"/>
<accession>A0A643FBA2</accession>
<keyword evidence="18" id="KW-1185">Reference proteome</keyword>
<comment type="caution">
    <text evidence="17">The sequence shown here is derived from an EMBL/GenBank/DDBJ whole genome shotgun (WGS) entry which is preliminary data.</text>
</comment>
<comment type="similarity">
    <text evidence="6">Belongs to the GmhB family.</text>
</comment>
<dbReference type="AlphaFoldDB" id="A0A643FBA2"/>
<dbReference type="NCBIfam" id="TIGR01656">
    <property type="entry name" value="Histidinol-ppas"/>
    <property type="match status" value="1"/>
</dbReference>
<dbReference type="GO" id="GO:0034200">
    <property type="term" value="F:D-glycero-beta-D-manno-heptose 1,7-bisphosphate 7-phosphatase activity"/>
    <property type="evidence" value="ECO:0007669"/>
    <property type="project" value="UniProtKB-EC"/>
</dbReference>
<name>A0A643FBA2_IDEDE</name>
<evidence type="ECO:0000256" key="2">
    <source>
        <dbReference type="ARBA" id="ARBA00001946"/>
    </source>
</evidence>
<dbReference type="CDD" id="cd07503">
    <property type="entry name" value="HAD_HisB-N"/>
    <property type="match status" value="1"/>
</dbReference>
<organism evidence="17 18">
    <name type="scientific">Ideonella dechloratans</name>
    <dbReference type="NCBI Taxonomy" id="36863"/>
    <lineage>
        <taxon>Bacteria</taxon>
        <taxon>Pseudomonadati</taxon>
        <taxon>Pseudomonadota</taxon>
        <taxon>Betaproteobacteria</taxon>
        <taxon>Burkholderiales</taxon>
        <taxon>Sphaerotilaceae</taxon>
        <taxon>Ideonella</taxon>
    </lineage>
</organism>
<dbReference type="GO" id="GO:0046872">
    <property type="term" value="F:metal ion binding"/>
    <property type="evidence" value="ECO:0007669"/>
    <property type="project" value="UniProtKB-KW"/>
</dbReference>
<comment type="subunit">
    <text evidence="7">Monomer.</text>
</comment>
<dbReference type="SUPFAM" id="SSF56784">
    <property type="entry name" value="HAD-like"/>
    <property type="match status" value="1"/>
</dbReference>
<dbReference type="Gene3D" id="3.40.50.1000">
    <property type="entry name" value="HAD superfamily/HAD-like"/>
    <property type="match status" value="1"/>
</dbReference>
<dbReference type="InterPro" id="IPR036412">
    <property type="entry name" value="HAD-like_sf"/>
</dbReference>
<evidence type="ECO:0000256" key="8">
    <source>
        <dbReference type="ARBA" id="ARBA00012987"/>
    </source>
</evidence>
<keyword evidence="10" id="KW-0963">Cytoplasm</keyword>
<evidence type="ECO:0000256" key="14">
    <source>
        <dbReference type="ARBA" id="ARBA00022842"/>
    </source>
</evidence>
<dbReference type="InterPro" id="IPR006549">
    <property type="entry name" value="HAD-SF_hydro_IIIA"/>
</dbReference>
<dbReference type="GO" id="GO:0005975">
    <property type="term" value="P:carbohydrate metabolic process"/>
    <property type="evidence" value="ECO:0007669"/>
    <property type="project" value="InterPro"/>
</dbReference>
<keyword evidence="12 17" id="KW-0378">Hydrolase</keyword>
<dbReference type="NCBIfam" id="NF006506">
    <property type="entry name" value="PRK08942.1"/>
    <property type="match status" value="1"/>
</dbReference>
<dbReference type="EMBL" id="VZPB01000045">
    <property type="protein sequence ID" value="KAB0577703.1"/>
    <property type="molecule type" value="Genomic_DNA"/>
</dbReference>
<proteinExistence type="inferred from homology"/>
<gene>
    <name evidence="17" type="primary">gmhB</name>
    <name evidence="17" type="ORF">F7Q92_16155</name>
</gene>
<dbReference type="PANTHER" id="PTHR42891">
    <property type="entry name" value="D-GLYCERO-BETA-D-MANNO-HEPTOSE-1,7-BISPHOSPHATE 7-PHOSPHATASE"/>
    <property type="match status" value="1"/>
</dbReference>
<evidence type="ECO:0000256" key="3">
    <source>
        <dbReference type="ARBA" id="ARBA00001947"/>
    </source>
</evidence>